<evidence type="ECO:0000313" key="3">
    <source>
        <dbReference type="Proteomes" id="UP000316476"/>
    </source>
</evidence>
<protein>
    <recommendedName>
        <fullName evidence="4">Four helix bundle protein</fullName>
    </recommendedName>
</protein>
<dbReference type="InterPro" id="IPR036583">
    <property type="entry name" value="23S_rRNA_IVS_sf"/>
</dbReference>
<organism evidence="2 3">
    <name type="scientific">Crateriforma conspicua</name>
    <dbReference type="NCBI Taxonomy" id="2527996"/>
    <lineage>
        <taxon>Bacteria</taxon>
        <taxon>Pseudomonadati</taxon>
        <taxon>Planctomycetota</taxon>
        <taxon>Planctomycetia</taxon>
        <taxon>Planctomycetales</taxon>
        <taxon>Planctomycetaceae</taxon>
        <taxon>Crateriforma</taxon>
    </lineage>
</organism>
<dbReference type="NCBIfam" id="NF008912">
    <property type="entry name" value="PRK12275.1-6"/>
    <property type="match status" value="1"/>
</dbReference>
<proteinExistence type="predicted"/>
<reference evidence="2 3" key="1">
    <citation type="submission" date="2019-02" db="EMBL/GenBank/DDBJ databases">
        <title>Deep-cultivation of Planctomycetes and their phenomic and genomic characterization uncovers novel biology.</title>
        <authorList>
            <person name="Wiegand S."/>
            <person name="Jogler M."/>
            <person name="Boedeker C."/>
            <person name="Pinto D."/>
            <person name="Vollmers J."/>
            <person name="Rivas-Marin E."/>
            <person name="Kohn T."/>
            <person name="Peeters S.H."/>
            <person name="Heuer A."/>
            <person name="Rast P."/>
            <person name="Oberbeckmann S."/>
            <person name="Bunk B."/>
            <person name="Jeske O."/>
            <person name="Meyerdierks A."/>
            <person name="Storesund J.E."/>
            <person name="Kallscheuer N."/>
            <person name="Luecker S."/>
            <person name="Lage O.M."/>
            <person name="Pohl T."/>
            <person name="Merkel B.J."/>
            <person name="Hornburger P."/>
            <person name="Mueller R.-W."/>
            <person name="Bruemmer F."/>
            <person name="Labrenz M."/>
            <person name="Spormann A.M."/>
            <person name="Op Den Camp H."/>
            <person name="Overmann J."/>
            <person name="Amann R."/>
            <person name="Jetten M.S.M."/>
            <person name="Mascher T."/>
            <person name="Medema M.H."/>
            <person name="Devos D.P."/>
            <person name="Kaster A.-K."/>
            <person name="Ovreas L."/>
            <person name="Rohde M."/>
            <person name="Galperin M.Y."/>
            <person name="Jogler C."/>
        </authorList>
    </citation>
    <scope>NUCLEOTIDE SEQUENCE [LARGE SCALE GENOMIC DNA]</scope>
    <source>
        <strain evidence="2 3">V7</strain>
    </source>
</reference>
<gene>
    <name evidence="2" type="ORF">V7x_17140</name>
</gene>
<dbReference type="OrthoDB" id="276165at2"/>
<dbReference type="NCBIfam" id="TIGR02436">
    <property type="entry name" value="four helix bundle protein"/>
    <property type="match status" value="1"/>
</dbReference>
<dbReference type="Gene3D" id="1.20.1440.60">
    <property type="entry name" value="23S rRNA-intervening sequence"/>
    <property type="match status" value="1"/>
</dbReference>
<sequence>MAQTYEDLEVWKRACRLAVCVYQAFDRKQPWGLQDQMQRSAVSIASNIAEGYERTTKDFIRFLTIAKGSAAELRTQALIAGKVNELKSEQAKHIADEAKVLSKMLQSLIQYRSTQIRESAENYAFSPGDGSLRTSSGDSPEQS</sequence>
<dbReference type="PANTHER" id="PTHR38471">
    <property type="entry name" value="FOUR HELIX BUNDLE PROTEIN"/>
    <property type="match status" value="1"/>
</dbReference>
<dbReference type="PANTHER" id="PTHR38471:SF2">
    <property type="entry name" value="FOUR HELIX BUNDLE PROTEIN"/>
    <property type="match status" value="1"/>
</dbReference>
<dbReference type="InterPro" id="IPR012657">
    <property type="entry name" value="23S_rRNA-intervening_sequence"/>
</dbReference>
<accession>A0A5C6FUX3</accession>
<evidence type="ECO:0008006" key="4">
    <source>
        <dbReference type="Google" id="ProtNLM"/>
    </source>
</evidence>
<name>A0A5C6FUX3_9PLAN</name>
<dbReference type="Pfam" id="PF05635">
    <property type="entry name" value="23S_rRNA_IVP"/>
    <property type="match status" value="1"/>
</dbReference>
<comment type="caution">
    <text evidence="2">The sequence shown here is derived from an EMBL/GenBank/DDBJ whole genome shotgun (WGS) entry which is preliminary data.</text>
</comment>
<evidence type="ECO:0000313" key="2">
    <source>
        <dbReference type="EMBL" id="TWU66156.1"/>
    </source>
</evidence>
<dbReference type="CDD" id="cd16377">
    <property type="entry name" value="23S_rRNA_IVP_like"/>
    <property type="match status" value="1"/>
</dbReference>
<feature type="region of interest" description="Disordered" evidence="1">
    <location>
        <begin position="121"/>
        <end position="143"/>
    </location>
</feature>
<evidence type="ECO:0000256" key="1">
    <source>
        <dbReference type="SAM" id="MobiDB-lite"/>
    </source>
</evidence>
<dbReference type="Proteomes" id="UP000316476">
    <property type="component" value="Unassembled WGS sequence"/>
</dbReference>
<dbReference type="RefSeq" id="WP_146412769.1">
    <property type="nucleotide sequence ID" value="NZ_SJPZ01000001.1"/>
</dbReference>
<feature type="compositionally biased region" description="Polar residues" evidence="1">
    <location>
        <begin position="132"/>
        <end position="143"/>
    </location>
</feature>
<dbReference type="EMBL" id="SJPZ01000001">
    <property type="protein sequence ID" value="TWU66156.1"/>
    <property type="molecule type" value="Genomic_DNA"/>
</dbReference>
<dbReference type="AlphaFoldDB" id="A0A5C6FUX3"/>
<dbReference type="SUPFAM" id="SSF158446">
    <property type="entry name" value="IVS-encoded protein-like"/>
    <property type="match status" value="1"/>
</dbReference>